<feature type="domain" description="Cytochrome P460" evidence="2">
    <location>
        <begin position="49"/>
        <end position="184"/>
    </location>
</feature>
<proteinExistence type="predicted"/>
<dbReference type="Gene3D" id="3.50.70.20">
    <property type="entry name" value="Cytochrome P460"/>
    <property type="match status" value="1"/>
</dbReference>
<feature type="signal peptide" evidence="1">
    <location>
        <begin position="1"/>
        <end position="26"/>
    </location>
</feature>
<evidence type="ECO:0000313" key="4">
    <source>
        <dbReference type="Proteomes" id="UP000484381"/>
    </source>
</evidence>
<accession>A0A7X1NJY0</accession>
<keyword evidence="1" id="KW-0732">Signal</keyword>
<dbReference type="RefSeq" id="WP_152767861.1">
    <property type="nucleotide sequence ID" value="NZ_WHNP01000105.1"/>
</dbReference>
<comment type="caution">
    <text evidence="3">The sequence shown here is derived from an EMBL/GenBank/DDBJ whole genome shotgun (WGS) entry which is preliminary data.</text>
</comment>
<name>A0A7X1NJY0_9BURK</name>
<organism evidence="3 4">
    <name type="scientific">Paraburkholderia franconis</name>
    <dbReference type="NCBI Taxonomy" id="2654983"/>
    <lineage>
        <taxon>Bacteria</taxon>
        <taxon>Pseudomonadati</taxon>
        <taxon>Pseudomonadota</taxon>
        <taxon>Betaproteobacteria</taxon>
        <taxon>Burkholderiales</taxon>
        <taxon>Burkholderiaceae</taxon>
        <taxon>Paraburkholderia</taxon>
    </lineage>
</organism>
<protein>
    <submittedName>
        <fullName evidence="3">Cytochrome C</fullName>
    </submittedName>
</protein>
<dbReference type="Proteomes" id="UP000484381">
    <property type="component" value="Unassembled WGS sequence"/>
</dbReference>
<dbReference type="AlphaFoldDB" id="A0A7X1NJY0"/>
<reference evidence="3 4" key="1">
    <citation type="submission" date="2019-10" db="EMBL/GenBank/DDBJ databases">
        <title>Paraburkholderia sp. isolated from nodules of Mimosa pudica from Brazilian Atlantic Forest soils.</title>
        <authorList>
            <person name="Paulitsch F."/>
            <person name="Hungria M."/>
            <person name="Dall'Agnol R."/>
        </authorList>
    </citation>
    <scope>NUCLEOTIDE SEQUENCE [LARGE SCALE GENOMIC DNA]</scope>
    <source>
        <strain evidence="3 4">CNPSo 3157</strain>
    </source>
</reference>
<dbReference type="CDD" id="cd20750">
    <property type="entry name" value="cyt_c_I"/>
    <property type="match status" value="1"/>
</dbReference>
<dbReference type="Pfam" id="PF16694">
    <property type="entry name" value="Cytochrome_P460"/>
    <property type="match status" value="1"/>
</dbReference>
<feature type="chain" id="PRO_5030821354" evidence="1">
    <location>
        <begin position="27"/>
        <end position="192"/>
    </location>
</feature>
<sequence>MRIAGVLRVALAGLSMTVAVTTYGQADTRLPYKGTTAAVVDGKGNMHVPADYRTTYQMLGSWAIAADNGPGSKQLHVVYASPGTIAAYRKDGHFPDGTVLVKEVYKTNTKPMTTGTVSSAGTLSGWFVMVKDDVGRFPENKLWGDGWGWSWFDATDPKKTTSTDYKKDCQSCHIPAQASDWIYTTGYPPLSR</sequence>
<keyword evidence="4" id="KW-1185">Reference proteome</keyword>
<dbReference type="EMBL" id="WHNP01000105">
    <property type="protein sequence ID" value="MPW23358.1"/>
    <property type="molecule type" value="Genomic_DNA"/>
</dbReference>
<dbReference type="InterPro" id="IPR032033">
    <property type="entry name" value="Cytochrome_P460"/>
</dbReference>
<dbReference type="InterPro" id="IPR038142">
    <property type="entry name" value="Cytochrome_P460_sp"/>
</dbReference>
<gene>
    <name evidence="3" type="ORF">GCT13_43075</name>
</gene>
<evidence type="ECO:0000259" key="2">
    <source>
        <dbReference type="Pfam" id="PF16694"/>
    </source>
</evidence>
<evidence type="ECO:0000256" key="1">
    <source>
        <dbReference type="SAM" id="SignalP"/>
    </source>
</evidence>
<evidence type="ECO:0000313" key="3">
    <source>
        <dbReference type="EMBL" id="MPW23358.1"/>
    </source>
</evidence>